<feature type="domain" description="HTH araC/xylS-type" evidence="1">
    <location>
        <begin position="58"/>
        <end position="88"/>
    </location>
</feature>
<protein>
    <submittedName>
        <fullName evidence="2">Two-component system, response regulator YesN</fullName>
    </submittedName>
</protein>
<proteinExistence type="predicted"/>
<evidence type="ECO:0000313" key="2">
    <source>
        <dbReference type="EMBL" id="SFL77002.1"/>
    </source>
</evidence>
<dbReference type="Proteomes" id="UP000199006">
    <property type="component" value="Unassembled WGS sequence"/>
</dbReference>
<gene>
    <name evidence="2" type="ORF">SAMN02983006_01988</name>
</gene>
<dbReference type="GO" id="GO:0003700">
    <property type="term" value="F:DNA-binding transcription factor activity"/>
    <property type="evidence" value="ECO:0007669"/>
    <property type="project" value="InterPro"/>
</dbReference>
<dbReference type="AlphaFoldDB" id="A0A1I4KDV4"/>
<dbReference type="RefSeq" id="WP_089862058.1">
    <property type="nucleotide sequence ID" value="NZ_FOTI01000030.1"/>
</dbReference>
<organism evidence="2 3">
    <name type="scientific">Halanaerobium salsuginis</name>
    <dbReference type="NCBI Taxonomy" id="29563"/>
    <lineage>
        <taxon>Bacteria</taxon>
        <taxon>Bacillati</taxon>
        <taxon>Bacillota</taxon>
        <taxon>Clostridia</taxon>
        <taxon>Halanaerobiales</taxon>
        <taxon>Halanaerobiaceae</taxon>
        <taxon>Halanaerobium</taxon>
    </lineage>
</organism>
<dbReference type="Gene3D" id="1.10.10.60">
    <property type="entry name" value="Homeodomain-like"/>
    <property type="match status" value="1"/>
</dbReference>
<name>A0A1I4KDV4_9FIRM</name>
<evidence type="ECO:0000259" key="1">
    <source>
        <dbReference type="PROSITE" id="PS01124"/>
    </source>
</evidence>
<evidence type="ECO:0000313" key="3">
    <source>
        <dbReference type="Proteomes" id="UP000199006"/>
    </source>
</evidence>
<reference evidence="2 3" key="1">
    <citation type="submission" date="2016-10" db="EMBL/GenBank/DDBJ databases">
        <authorList>
            <person name="de Groot N.N."/>
        </authorList>
    </citation>
    <scope>NUCLEOTIDE SEQUENCE [LARGE SCALE GENOMIC DNA]</scope>
    <source>
        <strain evidence="2 3">ATCC 51327</strain>
    </source>
</reference>
<dbReference type="PROSITE" id="PS01124">
    <property type="entry name" value="HTH_ARAC_FAMILY_2"/>
    <property type="match status" value="1"/>
</dbReference>
<accession>A0A1I4KDV4</accession>
<dbReference type="GO" id="GO:0043565">
    <property type="term" value="F:sequence-specific DNA binding"/>
    <property type="evidence" value="ECO:0007669"/>
    <property type="project" value="InterPro"/>
</dbReference>
<dbReference type="EMBL" id="FOTI01000030">
    <property type="protein sequence ID" value="SFL77002.1"/>
    <property type="molecule type" value="Genomic_DNA"/>
</dbReference>
<keyword evidence="3" id="KW-1185">Reference proteome</keyword>
<sequence length="88" mass="10471">MEELTTELEVELIYTDFYSEIDKYETIIEIKNWLGGLLNKFIDIIIEKREKQYSKSTKKAITYLKNNYQTTITLDNIAAEVYLSPNYF</sequence>
<dbReference type="InterPro" id="IPR018060">
    <property type="entry name" value="HTH_AraC"/>
</dbReference>
<dbReference type="STRING" id="29563.SAMN02983006_01988"/>